<evidence type="ECO:0000256" key="12">
    <source>
        <dbReference type="SAM" id="SignalP"/>
    </source>
</evidence>
<feature type="transmembrane region" description="Helical" evidence="11">
    <location>
        <begin position="352"/>
        <end position="375"/>
    </location>
</feature>
<dbReference type="GO" id="GO:0016020">
    <property type="term" value="C:membrane"/>
    <property type="evidence" value="ECO:0007669"/>
    <property type="project" value="UniProtKB-SubCell"/>
</dbReference>
<feature type="transmembrane region" description="Helical" evidence="11">
    <location>
        <begin position="282"/>
        <end position="305"/>
    </location>
</feature>
<dbReference type="PIRSF" id="PIRSF037471">
    <property type="entry name" value="UCP037471"/>
    <property type="match status" value="1"/>
</dbReference>
<feature type="chain" id="PRO_5042842530" description="Cytochrome b561 and DOMON domain-containing protein" evidence="12">
    <location>
        <begin position="34"/>
        <end position="407"/>
    </location>
</feature>
<dbReference type="PROSITE" id="PS51257">
    <property type="entry name" value="PROKAR_LIPOPROTEIN"/>
    <property type="match status" value="1"/>
</dbReference>
<dbReference type="InterPro" id="IPR045265">
    <property type="entry name" value="AIR12_DOMON"/>
</dbReference>
<evidence type="ECO:0000313" key="15">
    <source>
        <dbReference type="EMBL" id="KAK4762264.1"/>
    </source>
</evidence>
<evidence type="ECO:0000256" key="5">
    <source>
        <dbReference type="ARBA" id="ARBA00022982"/>
    </source>
</evidence>
<feature type="region of interest" description="Disordered" evidence="10">
    <location>
        <begin position="384"/>
        <end position="407"/>
    </location>
</feature>
<keyword evidence="3 11" id="KW-0812">Transmembrane</keyword>
<evidence type="ECO:0000256" key="1">
    <source>
        <dbReference type="ARBA" id="ARBA00004370"/>
    </source>
</evidence>
<feature type="binding site" description="axial binding residue" evidence="9">
    <location>
        <position position="321"/>
    </location>
    <ligand>
        <name>heme b</name>
        <dbReference type="ChEBI" id="CHEBI:60344"/>
        <label>1</label>
    </ligand>
    <ligandPart>
        <name>Fe</name>
        <dbReference type="ChEBI" id="CHEBI:18248"/>
    </ligandPart>
</feature>
<accession>A0AAN7K8U7</accession>
<keyword evidence="9" id="KW-0408">Iron</keyword>
<organism evidence="15 16">
    <name type="scientific">Trapa incisa</name>
    <dbReference type="NCBI Taxonomy" id="236973"/>
    <lineage>
        <taxon>Eukaryota</taxon>
        <taxon>Viridiplantae</taxon>
        <taxon>Streptophyta</taxon>
        <taxon>Embryophyta</taxon>
        <taxon>Tracheophyta</taxon>
        <taxon>Spermatophyta</taxon>
        <taxon>Magnoliopsida</taxon>
        <taxon>eudicotyledons</taxon>
        <taxon>Gunneridae</taxon>
        <taxon>Pentapetalae</taxon>
        <taxon>rosids</taxon>
        <taxon>malvids</taxon>
        <taxon>Myrtales</taxon>
        <taxon>Lythraceae</taxon>
        <taxon>Trapa</taxon>
    </lineage>
</organism>
<keyword evidence="6 11" id="KW-1133">Transmembrane helix</keyword>
<evidence type="ECO:0000256" key="10">
    <source>
        <dbReference type="SAM" id="MobiDB-lite"/>
    </source>
</evidence>
<gene>
    <name evidence="15" type="ORF">SAY87_030148</name>
</gene>
<feature type="transmembrane region" description="Helical" evidence="11">
    <location>
        <begin position="317"/>
        <end position="337"/>
    </location>
</feature>
<keyword evidence="7 8" id="KW-0472">Membrane</keyword>
<dbReference type="CDD" id="cd08760">
    <property type="entry name" value="Cyt_b561_FRRS1_like"/>
    <property type="match status" value="1"/>
</dbReference>
<evidence type="ECO:0000256" key="6">
    <source>
        <dbReference type="ARBA" id="ARBA00022989"/>
    </source>
</evidence>
<evidence type="ECO:0000259" key="13">
    <source>
        <dbReference type="PROSITE" id="PS50836"/>
    </source>
</evidence>
<feature type="binding site" description="axial binding residue" evidence="9">
    <location>
        <position position="254"/>
    </location>
    <ligand>
        <name>heme b</name>
        <dbReference type="ChEBI" id="CHEBI:60344"/>
        <label>1</label>
    </ligand>
    <ligandPart>
        <name>Fe</name>
        <dbReference type="ChEBI" id="CHEBI:18248"/>
    </ligandPart>
</feature>
<reference evidence="15 16" key="1">
    <citation type="journal article" date="2023" name="Hortic Res">
        <title>Pangenome of water caltrop reveals structural variations and asymmetric subgenome divergence after allopolyploidization.</title>
        <authorList>
            <person name="Zhang X."/>
            <person name="Chen Y."/>
            <person name="Wang L."/>
            <person name="Yuan Y."/>
            <person name="Fang M."/>
            <person name="Shi L."/>
            <person name="Lu R."/>
            <person name="Comes H.P."/>
            <person name="Ma Y."/>
            <person name="Chen Y."/>
            <person name="Huang G."/>
            <person name="Zhou Y."/>
            <person name="Zheng Z."/>
            <person name="Qiu Y."/>
        </authorList>
    </citation>
    <scope>NUCLEOTIDE SEQUENCE [LARGE SCALE GENOMIC DNA]</scope>
    <source>
        <tissue evidence="15">Roots</tissue>
    </source>
</reference>
<dbReference type="EMBL" id="JAXIOK010000009">
    <property type="protein sequence ID" value="KAK4762264.1"/>
    <property type="molecule type" value="Genomic_DNA"/>
</dbReference>
<feature type="domain" description="DOMON" evidence="13">
    <location>
        <begin position="58"/>
        <end position="172"/>
    </location>
</feature>
<keyword evidence="9" id="KW-0479">Metal-binding</keyword>
<feature type="domain" description="Cytochrome b561" evidence="14">
    <location>
        <begin position="186"/>
        <end position="376"/>
    </location>
</feature>
<evidence type="ECO:0000256" key="8">
    <source>
        <dbReference type="PIRNR" id="PIRNR037471"/>
    </source>
</evidence>
<proteinExistence type="predicted"/>
<sequence length="407" mass="44501">MMMRKKKKMNRAALFSVLLFLSCLPFFFTVASSQTQACSSYTFSGNRAYTDCVDLPVLSSFLHWNYSHYTGSVDIAFRKTGTSNSRWVSWAINPNGRGMKGCQALVAYFDSAGAIRAYTSPITSYDTTMPEGVLSFGTSNISSTFASGEWTIFAKLQLGSGMITVNQVWQEGPMNSGNPGTHSTSGPNGRSRATLNFANATVPLGSGGGSASTSKNVHGMLNAVSWGILMPMGVIFARYVKVFKGADPAWFYMHVTCQTSAYILGVSGWATGLRLGDEGGETGYHGAVGAILFIGGTLQVFALLLRPKKDHKYRFFWNIYHHSIGYTTIILSIVNVFKGLDLLHPSQVWKTTYTVIIIVLGSLALLLEIVTWFIVIKRRRSQRRQPKYPPSNGGAVGYINGQSHYGV</sequence>
<dbReference type="InterPro" id="IPR017214">
    <property type="entry name" value="UCP037471"/>
</dbReference>
<comment type="cofactor">
    <cofactor evidence="8">
        <name>heme b</name>
        <dbReference type="ChEBI" id="CHEBI:60344"/>
    </cofactor>
    <text evidence="8">Binds 2 heme b groups non-covalently.</text>
</comment>
<dbReference type="PROSITE" id="PS50836">
    <property type="entry name" value="DOMON"/>
    <property type="match status" value="1"/>
</dbReference>
<feature type="transmembrane region" description="Helical" evidence="11">
    <location>
        <begin position="219"/>
        <end position="237"/>
    </location>
</feature>
<dbReference type="InterPro" id="IPR006593">
    <property type="entry name" value="Cyt_b561/ferric_Rdtase_TM"/>
</dbReference>
<dbReference type="Proteomes" id="UP001345219">
    <property type="component" value="Chromosome 23"/>
</dbReference>
<dbReference type="PANTHER" id="PTHR23130:SF167">
    <property type="entry name" value="CYTOCHROME B561 AND DOMON DOMAIN-CONTAINING PROTEIN"/>
    <property type="match status" value="1"/>
</dbReference>
<evidence type="ECO:0000259" key="14">
    <source>
        <dbReference type="PROSITE" id="PS50939"/>
    </source>
</evidence>
<protein>
    <recommendedName>
        <fullName evidence="8">Cytochrome b561 and DOMON domain-containing protein</fullName>
    </recommendedName>
</protein>
<evidence type="ECO:0000256" key="11">
    <source>
        <dbReference type="SAM" id="Phobius"/>
    </source>
</evidence>
<evidence type="ECO:0000256" key="4">
    <source>
        <dbReference type="ARBA" id="ARBA00022729"/>
    </source>
</evidence>
<evidence type="ECO:0000256" key="7">
    <source>
        <dbReference type="ARBA" id="ARBA00023136"/>
    </source>
</evidence>
<keyword evidence="16" id="KW-1185">Reference proteome</keyword>
<comment type="caution">
    <text evidence="15">The sequence shown here is derived from an EMBL/GenBank/DDBJ whole genome shotgun (WGS) entry which is preliminary data.</text>
</comment>
<evidence type="ECO:0000256" key="3">
    <source>
        <dbReference type="ARBA" id="ARBA00022692"/>
    </source>
</evidence>
<keyword evidence="4 12" id="KW-0732">Signal</keyword>
<evidence type="ECO:0000313" key="16">
    <source>
        <dbReference type="Proteomes" id="UP001345219"/>
    </source>
</evidence>
<dbReference type="CDD" id="cd09629">
    <property type="entry name" value="DOMON_CIL1_like"/>
    <property type="match status" value="1"/>
</dbReference>
<dbReference type="Pfam" id="PF04526">
    <property type="entry name" value="DUF568"/>
    <property type="match status" value="1"/>
</dbReference>
<evidence type="ECO:0000256" key="9">
    <source>
        <dbReference type="PIRSR" id="PIRSR037471-1"/>
    </source>
</evidence>
<dbReference type="AlphaFoldDB" id="A0AAN7K8U7"/>
<dbReference type="InterPro" id="IPR005018">
    <property type="entry name" value="DOMON_domain"/>
</dbReference>
<name>A0AAN7K8U7_9MYRT</name>
<keyword evidence="5 8" id="KW-0249">Electron transport</keyword>
<dbReference type="GO" id="GO:0046872">
    <property type="term" value="F:metal ion binding"/>
    <property type="evidence" value="ECO:0007669"/>
    <property type="project" value="UniProtKB-KW"/>
</dbReference>
<feature type="transmembrane region" description="Helical" evidence="11">
    <location>
        <begin position="249"/>
        <end position="270"/>
    </location>
</feature>
<feature type="binding site" description="axial binding residue" evidence="9">
    <location>
        <position position="218"/>
    </location>
    <ligand>
        <name>heme b</name>
        <dbReference type="ChEBI" id="CHEBI:60344"/>
        <label>1</label>
    </ligand>
    <ligandPart>
        <name>Fe</name>
        <dbReference type="ChEBI" id="CHEBI:18248"/>
    </ligandPart>
</feature>
<dbReference type="PROSITE" id="PS50939">
    <property type="entry name" value="CYTOCHROME_B561"/>
    <property type="match status" value="1"/>
</dbReference>
<evidence type="ECO:0000256" key="2">
    <source>
        <dbReference type="ARBA" id="ARBA00022448"/>
    </source>
</evidence>
<comment type="subcellular location">
    <subcellularLocation>
        <location evidence="1">Membrane</location>
    </subcellularLocation>
</comment>
<dbReference type="SMART" id="SM00665">
    <property type="entry name" value="B561"/>
    <property type="match status" value="1"/>
</dbReference>
<dbReference type="Gene3D" id="1.20.120.1770">
    <property type="match status" value="1"/>
</dbReference>
<feature type="binding site" description="axial binding residue" evidence="9">
    <location>
        <position position="285"/>
    </location>
    <ligand>
        <name>heme b</name>
        <dbReference type="ChEBI" id="CHEBI:60344"/>
        <label>1</label>
    </ligand>
    <ligandPart>
        <name>Fe</name>
        <dbReference type="ChEBI" id="CHEBI:18248"/>
    </ligandPart>
</feature>
<dbReference type="PANTHER" id="PTHR23130">
    <property type="entry name" value="CYTOCHROME B561 AND DOMON DOMAIN-CONTAINING PROTEIN"/>
    <property type="match status" value="1"/>
</dbReference>
<keyword evidence="2 8" id="KW-0813">Transport</keyword>
<feature type="signal peptide" evidence="12">
    <location>
        <begin position="1"/>
        <end position="33"/>
    </location>
</feature>